<keyword evidence="2" id="KW-1185">Reference proteome</keyword>
<dbReference type="EMBL" id="ANOH01000094">
    <property type="protein sequence ID" value="EMI57424.1"/>
    <property type="molecule type" value="Genomic_DNA"/>
</dbReference>
<dbReference type="Proteomes" id="UP000011885">
    <property type="component" value="Unassembled WGS sequence"/>
</dbReference>
<name>M5U822_9BACT</name>
<reference evidence="1 2" key="1">
    <citation type="journal article" date="2013" name="Mar. Genomics">
        <title>Expression of sulfatases in Rhodopirellula baltica and the diversity of sulfatases in the genus Rhodopirellula.</title>
        <authorList>
            <person name="Wegner C.E."/>
            <person name="Richter-Heitmann T."/>
            <person name="Klindworth A."/>
            <person name="Klockow C."/>
            <person name="Richter M."/>
            <person name="Achstetter T."/>
            <person name="Glockner F.O."/>
            <person name="Harder J."/>
        </authorList>
    </citation>
    <scope>NUCLEOTIDE SEQUENCE [LARGE SCALE GENOMIC DNA]</scope>
    <source>
        <strain evidence="1 2">SM41</strain>
    </source>
</reference>
<protein>
    <recommendedName>
        <fullName evidence="3">BNR repeat-containing family member</fullName>
    </recommendedName>
</protein>
<sequence length="431" mass="48953">MIGHAAEPAQYDRDADRHEFTVFMKEGGWCWYQDPRAILHDGKLFIGSVQGNGAGPALVGVYDVAEDRPIGLATMNARFDHDDHNSPVFHVCPDGRVLAVYARHNRDRYHYSRYTTLDSPLQWSDEQKHERVMASPRDNVTYMNLFEIADGSLAIFFRGINFDPSFVTSNDCGETWNEPVHFFQSEVGGRHRPYARYTGGDDGTVHVAITDAHPRDYGNSIYYFCFRDGQFFSADNTRIKSLERDGPLRPSETERVYQGTGKPGRGPILSAEGAAWTSSIAIDKQGHPHIGYTVYRSNQDQRYRIASWNGEQWIDREVAFGGNCLYDREASYTGLITLDPVDPTFVVISTDVDPSTGKDLNGQHEIYRAQLSPADNVETIQWTPITHDSHVKNIRPVIVRDETRRVILWNRGDFQTYTNYQLDTVGLIETK</sequence>
<dbReference type="InterPro" id="IPR036278">
    <property type="entry name" value="Sialidase_sf"/>
</dbReference>
<organism evidence="1 2">
    <name type="scientific">Rhodopirellula sallentina SM41</name>
    <dbReference type="NCBI Taxonomy" id="1263870"/>
    <lineage>
        <taxon>Bacteria</taxon>
        <taxon>Pseudomonadati</taxon>
        <taxon>Planctomycetota</taxon>
        <taxon>Planctomycetia</taxon>
        <taxon>Pirellulales</taxon>
        <taxon>Pirellulaceae</taxon>
        <taxon>Rhodopirellula</taxon>
    </lineage>
</organism>
<dbReference type="AlphaFoldDB" id="M5U822"/>
<evidence type="ECO:0000313" key="2">
    <source>
        <dbReference type="Proteomes" id="UP000011885"/>
    </source>
</evidence>
<gene>
    <name evidence="1" type="ORF">RSSM_01131</name>
</gene>
<evidence type="ECO:0000313" key="1">
    <source>
        <dbReference type="EMBL" id="EMI57424.1"/>
    </source>
</evidence>
<evidence type="ECO:0008006" key="3">
    <source>
        <dbReference type="Google" id="ProtNLM"/>
    </source>
</evidence>
<accession>M5U822</accession>
<comment type="caution">
    <text evidence="1">The sequence shown here is derived from an EMBL/GenBank/DDBJ whole genome shotgun (WGS) entry which is preliminary data.</text>
</comment>
<dbReference type="Pfam" id="PF15892">
    <property type="entry name" value="BNR_4"/>
    <property type="match status" value="1"/>
</dbReference>
<dbReference type="PATRIC" id="fig|1263870.3.peg.1223"/>
<dbReference type="SUPFAM" id="SSF50939">
    <property type="entry name" value="Sialidases"/>
    <property type="match status" value="1"/>
</dbReference>
<proteinExistence type="predicted"/>